<feature type="non-terminal residue" evidence="1">
    <location>
        <position position="1"/>
    </location>
</feature>
<keyword evidence="2" id="KW-1185">Reference proteome</keyword>
<name>A0A392SQN7_9FABA</name>
<evidence type="ECO:0000313" key="1">
    <source>
        <dbReference type="EMBL" id="MCI50355.1"/>
    </source>
</evidence>
<comment type="caution">
    <text evidence="1">The sequence shown here is derived from an EMBL/GenBank/DDBJ whole genome shotgun (WGS) entry which is preliminary data.</text>
</comment>
<dbReference type="AlphaFoldDB" id="A0A392SQN7"/>
<protein>
    <submittedName>
        <fullName evidence="1">Uncharacterized protein</fullName>
    </submittedName>
</protein>
<accession>A0A392SQN7</accession>
<organism evidence="1 2">
    <name type="scientific">Trifolium medium</name>
    <dbReference type="NCBI Taxonomy" id="97028"/>
    <lineage>
        <taxon>Eukaryota</taxon>
        <taxon>Viridiplantae</taxon>
        <taxon>Streptophyta</taxon>
        <taxon>Embryophyta</taxon>
        <taxon>Tracheophyta</taxon>
        <taxon>Spermatophyta</taxon>
        <taxon>Magnoliopsida</taxon>
        <taxon>eudicotyledons</taxon>
        <taxon>Gunneridae</taxon>
        <taxon>Pentapetalae</taxon>
        <taxon>rosids</taxon>
        <taxon>fabids</taxon>
        <taxon>Fabales</taxon>
        <taxon>Fabaceae</taxon>
        <taxon>Papilionoideae</taxon>
        <taxon>50 kb inversion clade</taxon>
        <taxon>NPAAA clade</taxon>
        <taxon>Hologalegina</taxon>
        <taxon>IRL clade</taxon>
        <taxon>Trifolieae</taxon>
        <taxon>Trifolium</taxon>
    </lineage>
</organism>
<evidence type="ECO:0000313" key="2">
    <source>
        <dbReference type="Proteomes" id="UP000265520"/>
    </source>
</evidence>
<sequence length="82" mass="8918">VVWRVAPARSCSSNVLLESARHAGQVVRRAVESGNTKIFFWELRVAQAGLARRAVENSSRMCVTATCASRRSDGAAHQHGIL</sequence>
<dbReference type="EMBL" id="LXQA010415282">
    <property type="protein sequence ID" value="MCI50355.1"/>
    <property type="molecule type" value="Genomic_DNA"/>
</dbReference>
<proteinExistence type="predicted"/>
<reference evidence="1 2" key="1">
    <citation type="journal article" date="2018" name="Front. Plant Sci.">
        <title>Red Clover (Trifolium pratense) and Zigzag Clover (T. medium) - A Picture of Genomic Similarities and Differences.</title>
        <authorList>
            <person name="Dluhosova J."/>
            <person name="Istvanek J."/>
            <person name="Nedelnik J."/>
            <person name="Repkova J."/>
        </authorList>
    </citation>
    <scope>NUCLEOTIDE SEQUENCE [LARGE SCALE GENOMIC DNA]</scope>
    <source>
        <strain evidence="2">cv. 10/8</strain>
        <tissue evidence="1">Leaf</tissue>
    </source>
</reference>
<dbReference type="Proteomes" id="UP000265520">
    <property type="component" value="Unassembled WGS sequence"/>
</dbReference>